<protein>
    <submittedName>
        <fullName evidence="1">Reticulon-like protein B12-like</fullName>
    </submittedName>
</protein>
<organism evidence="1 2">
    <name type="scientific">Trifolium pratense</name>
    <name type="common">Red clover</name>
    <dbReference type="NCBI Taxonomy" id="57577"/>
    <lineage>
        <taxon>Eukaryota</taxon>
        <taxon>Viridiplantae</taxon>
        <taxon>Streptophyta</taxon>
        <taxon>Embryophyta</taxon>
        <taxon>Tracheophyta</taxon>
        <taxon>Spermatophyta</taxon>
        <taxon>Magnoliopsida</taxon>
        <taxon>eudicotyledons</taxon>
        <taxon>Gunneridae</taxon>
        <taxon>Pentapetalae</taxon>
        <taxon>rosids</taxon>
        <taxon>fabids</taxon>
        <taxon>Fabales</taxon>
        <taxon>Fabaceae</taxon>
        <taxon>Papilionoideae</taxon>
        <taxon>50 kb inversion clade</taxon>
        <taxon>NPAAA clade</taxon>
        <taxon>Hologalegina</taxon>
        <taxon>IRL clade</taxon>
        <taxon>Trifolieae</taxon>
        <taxon>Trifolium</taxon>
    </lineage>
</organism>
<dbReference type="AlphaFoldDB" id="A0A2K3PM26"/>
<comment type="caution">
    <text evidence="1">The sequence shown here is derived from an EMBL/GenBank/DDBJ whole genome shotgun (WGS) entry which is preliminary data.</text>
</comment>
<name>A0A2K3PM26_TRIPR</name>
<evidence type="ECO:0000313" key="2">
    <source>
        <dbReference type="Proteomes" id="UP000236291"/>
    </source>
</evidence>
<reference evidence="1 2" key="2">
    <citation type="journal article" date="2017" name="Front. Plant Sci.">
        <title>Gene Classification and Mining of Molecular Markers Useful in Red Clover (Trifolium pratense) Breeding.</title>
        <authorList>
            <person name="Istvanek J."/>
            <person name="Dluhosova J."/>
            <person name="Dluhos P."/>
            <person name="Patkova L."/>
            <person name="Nedelnik J."/>
            <person name="Repkova J."/>
        </authorList>
    </citation>
    <scope>NUCLEOTIDE SEQUENCE [LARGE SCALE GENOMIC DNA]</scope>
    <source>
        <strain evidence="2">cv. Tatra</strain>
        <tissue evidence="1">Young leaves</tissue>
    </source>
</reference>
<proteinExistence type="predicted"/>
<accession>A0A2K3PM26</accession>
<gene>
    <name evidence="1" type="ORF">L195_g013055</name>
</gene>
<sequence>MGSYQRLFNTEITLHDILGSGQVADLIQWRKRNQIGMILLVTSAAFVIFERTSATSCVELVHVEQNASLNWLLDSVP</sequence>
<dbReference type="Proteomes" id="UP000236291">
    <property type="component" value="Unassembled WGS sequence"/>
</dbReference>
<reference evidence="1 2" key="1">
    <citation type="journal article" date="2014" name="Am. J. Bot.">
        <title>Genome assembly and annotation for red clover (Trifolium pratense; Fabaceae).</title>
        <authorList>
            <person name="Istvanek J."/>
            <person name="Jaros M."/>
            <person name="Krenek A."/>
            <person name="Repkova J."/>
        </authorList>
    </citation>
    <scope>NUCLEOTIDE SEQUENCE [LARGE SCALE GENOMIC DNA]</scope>
    <source>
        <strain evidence="2">cv. Tatra</strain>
        <tissue evidence="1">Young leaves</tissue>
    </source>
</reference>
<dbReference type="EMBL" id="ASHM01008439">
    <property type="protein sequence ID" value="PNY16336.1"/>
    <property type="molecule type" value="Genomic_DNA"/>
</dbReference>
<evidence type="ECO:0000313" key="1">
    <source>
        <dbReference type="EMBL" id="PNY16336.1"/>
    </source>
</evidence>